<evidence type="ECO:0000313" key="3">
    <source>
        <dbReference type="Proteomes" id="UP000324222"/>
    </source>
</evidence>
<comment type="caution">
    <text evidence="2">The sequence shown here is derived from an EMBL/GenBank/DDBJ whole genome shotgun (WGS) entry which is preliminary data.</text>
</comment>
<dbReference type="EMBL" id="VSRR010003440">
    <property type="protein sequence ID" value="MPC36170.1"/>
    <property type="molecule type" value="Genomic_DNA"/>
</dbReference>
<dbReference type="Proteomes" id="UP000324222">
    <property type="component" value="Unassembled WGS sequence"/>
</dbReference>
<evidence type="ECO:0000256" key="1">
    <source>
        <dbReference type="SAM" id="MobiDB-lite"/>
    </source>
</evidence>
<reference evidence="2 3" key="1">
    <citation type="submission" date="2019-05" db="EMBL/GenBank/DDBJ databases">
        <title>Another draft genome of Portunus trituberculatus and its Hox gene families provides insights of decapod evolution.</title>
        <authorList>
            <person name="Jeong J.-H."/>
            <person name="Song I."/>
            <person name="Kim S."/>
            <person name="Choi T."/>
            <person name="Kim D."/>
            <person name="Ryu S."/>
            <person name="Kim W."/>
        </authorList>
    </citation>
    <scope>NUCLEOTIDE SEQUENCE [LARGE SCALE GENOMIC DNA]</scope>
    <source>
        <tissue evidence="2">Muscle</tissue>
    </source>
</reference>
<feature type="region of interest" description="Disordered" evidence="1">
    <location>
        <begin position="110"/>
        <end position="130"/>
    </location>
</feature>
<proteinExistence type="predicted"/>
<protein>
    <submittedName>
        <fullName evidence="2">Uncharacterized protein</fullName>
    </submittedName>
</protein>
<accession>A0A5B7ENF1</accession>
<evidence type="ECO:0000313" key="2">
    <source>
        <dbReference type="EMBL" id="MPC36170.1"/>
    </source>
</evidence>
<name>A0A5B7ENF1_PORTR</name>
<organism evidence="2 3">
    <name type="scientific">Portunus trituberculatus</name>
    <name type="common">Swimming crab</name>
    <name type="synonym">Neptunus trituberculatus</name>
    <dbReference type="NCBI Taxonomy" id="210409"/>
    <lineage>
        <taxon>Eukaryota</taxon>
        <taxon>Metazoa</taxon>
        <taxon>Ecdysozoa</taxon>
        <taxon>Arthropoda</taxon>
        <taxon>Crustacea</taxon>
        <taxon>Multicrustacea</taxon>
        <taxon>Malacostraca</taxon>
        <taxon>Eumalacostraca</taxon>
        <taxon>Eucarida</taxon>
        <taxon>Decapoda</taxon>
        <taxon>Pleocyemata</taxon>
        <taxon>Brachyura</taxon>
        <taxon>Eubrachyura</taxon>
        <taxon>Portunoidea</taxon>
        <taxon>Portunidae</taxon>
        <taxon>Portuninae</taxon>
        <taxon>Portunus</taxon>
    </lineage>
</organism>
<feature type="compositionally biased region" description="Polar residues" evidence="1">
    <location>
        <begin position="119"/>
        <end position="130"/>
    </location>
</feature>
<dbReference type="AlphaFoldDB" id="A0A5B7ENF1"/>
<sequence>MQNKYQIVYIIQHHPDHHHHYSTICTDIPQSTSNTFTKYSSNRSLRNTHTLEIGVKPLRADIATSRLITNLKTTDAVRTNVTFASVNNSWPRAGNAGINTSTISASTTSFTPARRHGSVGTQVATQVRKS</sequence>
<gene>
    <name evidence="2" type="ORF">E2C01_029617</name>
</gene>
<keyword evidence="3" id="KW-1185">Reference proteome</keyword>